<accession>A0A822ZV48</accession>
<feature type="region of interest" description="Disordered" evidence="1">
    <location>
        <begin position="70"/>
        <end position="102"/>
    </location>
</feature>
<protein>
    <submittedName>
        <fullName evidence="2">Uncharacterized protein</fullName>
    </submittedName>
</protein>
<keyword evidence="3" id="KW-1185">Reference proteome</keyword>
<name>A0A822ZV48_NELNU</name>
<evidence type="ECO:0000313" key="2">
    <source>
        <dbReference type="EMBL" id="DAD45768.1"/>
    </source>
</evidence>
<sequence>MPWGNVGAYRGSVCFVRMRLTTANCLSRSNEAPVLRRTDIRADVGAVGKEVTILPIPLLQLYAVTTLFSSEKKADRGSPVREKMVKEEEKKKEKESKREKGS</sequence>
<gene>
    <name evidence="2" type="ORF">HUJ06_003998</name>
</gene>
<dbReference type="AlphaFoldDB" id="A0A822ZV48"/>
<proteinExistence type="predicted"/>
<reference evidence="2 3" key="1">
    <citation type="journal article" date="2020" name="Mol. Biol. Evol.">
        <title>Distinct Expression and Methylation Patterns for Genes with Different Fates following a Single Whole-Genome Duplication in Flowering Plants.</title>
        <authorList>
            <person name="Shi T."/>
            <person name="Rahmani R.S."/>
            <person name="Gugger P.F."/>
            <person name="Wang M."/>
            <person name="Li H."/>
            <person name="Zhang Y."/>
            <person name="Li Z."/>
            <person name="Wang Q."/>
            <person name="Van de Peer Y."/>
            <person name="Marchal K."/>
            <person name="Chen J."/>
        </authorList>
    </citation>
    <scope>NUCLEOTIDE SEQUENCE [LARGE SCALE GENOMIC DNA]</scope>
    <source>
        <tissue evidence="2">Leaf</tissue>
    </source>
</reference>
<evidence type="ECO:0000256" key="1">
    <source>
        <dbReference type="SAM" id="MobiDB-lite"/>
    </source>
</evidence>
<comment type="caution">
    <text evidence="2">The sequence shown here is derived from an EMBL/GenBank/DDBJ whole genome shotgun (WGS) entry which is preliminary data.</text>
</comment>
<dbReference type="Proteomes" id="UP000607653">
    <property type="component" value="Unassembled WGS sequence"/>
</dbReference>
<organism evidence="2 3">
    <name type="scientific">Nelumbo nucifera</name>
    <name type="common">Sacred lotus</name>
    <dbReference type="NCBI Taxonomy" id="4432"/>
    <lineage>
        <taxon>Eukaryota</taxon>
        <taxon>Viridiplantae</taxon>
        <taxon>Streptophyta</taxon>
        <taxon>Embryophyta</taxon>
        <taxon>Tracheophyta</taxon>
        <taxon>Spermatophyta</taxon>
        <taxon>Magnoliopsida</taxon>
        <taxon>Proteales</taxon>
        <taxon>Nelumbonaceae</taxon>
        <taxon>Nelumbo</taxon>
    </lineage>
</organism>
<dbReference type="EMBL" id="DUZY01000007">
    <property type="protein sequence ID" value="DAD45768.1"/>
    <property type="molecule type" value="Genomic_DNA"/>
</dbReference>
<evidence type="ECO:0000313" key="3">
    <source>
        <dbReference type="Proteomes" id="UP000607653"/>
    </source>
</evidence>